<gene>
    <name evidence="2" type="ORF">HG263_13220</name>
</gene>
<feature type="transmembrane region" description="Helical" evidence="1">
    <location>
        <begin position="255"/>
        <end position="275"/>
    </location>
</feature>
<protein>
    <recommendedName>
        <fullName evidence="4">Peptide zinc metalloprotease protein</fullName>
    </recommendedName>
</protein>
<feature type="transmembrane region" description="Helical" evidence="1">
    <location>
        <begin position="114"/>
        <end position="139"/>
    </location>
</feature>
<feature type="transmembrane region" description="Helical" evidence="1">
    <location>
        <begin position="219"/>
        <end position="243"/>
    </location>
</feature>
<reference evidence="2 3" key="1">
    <citation type="submission" date="2020-04" db="EMBL/GenBank/DDBJ databases">
        <title>Pseudoalteromonas caenipelagi sp. nov., isolated from a tidal flat.</title>
        <authorList>
            <person name="Park S."/>
            <person name="Yoon J.-H."/>
        </authorList>
    </citation>
    <scope>NUCLEOTIDE SEQUENCE [LARGE SCALE GENOMIC DNA]</scope>
    <source>
        <strain evidence="2 3">JBTF-M23</strain>
    </source>
</reference>
<dbReference type="AlphaFoldDB" id="A0A849VID3"/>
<evidence type="ECO:0000313" key="3">
    <source>
        <dbReference type="Proteomes" id="UP000586305"/>
    </source>
</evidence>
<organism evidence="2 3">
    <name type="scientific">Pseudoalteromonas caenipelagi</name>
    <dbReference type="NCBI Taxonomy" id="2726988"/>
    <lineage>
        <taxon>Bacteria</taxon>
        <taxon>Pseudomonadati</taxon>
        <taxon>Pseudomonadota</taxon>
        <taxon>Gammaproteobacteria</taxon>
        <taxon>Alteromonadales</taxon>
        <taxon>Pseudoalteromonadaceae</taxon>
        <taxon>Pseudoalteromonas</taxon>
    </lineage>
</organism>
<evidence type="ECO:0000313" key="2">
    <source>
        <dbReference type="EMBL" id="NOU51491.1"/>
    </source>
</evidence>
<dbReference type="Proteomes" id="UP000586305">
    <property type="component" value="Unassembled WGS sequence"/>
</dbReference>
<comment type="caution">
    <text evidence="2">The sequence shown here is derived from an EMBL/GenBank/DDBJ whole genome shotgun (WGS) entry which is preliminary data.</text>
</comment>
<feature type="transmembrane region" description="Helical" evidence="1">
    <location>
        <begin position="336"/>
        <end position="359"/>
    </location>
</feature>
<keyword evidence="3" id="KW-1185">Reference proteome</keyword>
<feature type="transmembrane region" description="Helical" evidence="1">
    <location>
        <begin position="379"/>
        <end position="398"/>
    </location>
</feature>
<name>A0A849VID3_9GAMM</name>
<keyword evidence="1" id="KW-1133">Transmembrane helix</keyword>
<evidence type="ECO:0008006" key="4">
    <source>
        <dbReference type="Google" id="ProtNLM"/>
    </source>
</evidence>
<sequence>MTNIDNYHLIPLSIQPQGKEYLVGNADLDEFYQLPTEGVRVIECLKEGHSLDQIKKICLDEFNEDIDLESFVEFLLEAGFLYKSQADAESAIKAHTTQTAATDKRWVFRMSPKVASLFFSWPIVLLYCLALTSAVYLYITEPQVRINLSAFYITEHFTVFFLTLLFSFSVVSLLHEFGHMVAGSRLGLEPRLGIGNRLWTIVAECDLSGIYSQPKSKRYLPLMAGMLVDLFSISCIVIALYFLTSYGVEGTGIQILQALILQILITISWQFHFFLKTDVYYILSNYTDNPNLDQQARTYLNAWLSRLTFGRAGASLPTDTTGTQLKTMRIFSSVWLIGRIVSITFLILIIVPALAQYARDAWQAVTSGAQVDFWTKVDLVAFFIFSFLVFGGGMTLWLRGRFNFLKRNQNVANG</sequence>
<accession>A0A849VID3</accession>
<dbReference type="RefSeq" id="WP_171626555.1">
    <property type="nucleotide sequence ID" value="NZ_JABBPG010000005.1"/>
</dbReference>
<keyword evidence="1" id="KW-0812">Transmembrane</keyword>
<feature type="transmembrane region" description="Helical" evidence="1">
    <location>
        <begin position="151"/>
        <end position="174"/>
    </location>
</feature>
<evidence type="ECO:0000256" key="1">
    <source>
        <dbReference type="SAM" id="Phobius"/>
    </source>
</evidence>
<dbReference type="EMBL" id="JABBPG010000005">
    <property type="protein sequence ID" value="NOU51491.1"/>
    <property type="molecule type" value="Genomic_DNA"/>
</dbReference>
<keyword evidence="1" id="KW-0472">Membrane</keyword>
<proteinExistence type="predicted"/>